<protein>
    <submittedName>
        <fullName evidence="2">Uncharacterized protein</fullName>
    </submittedName>
</protein>
<feature type="region of interest" description="Disordered" evidence="1">
    <location>
        <begin position="51"/>
        <end position="82"/>
    </location>
</feature>
<gene>
    <name evidence="2" type="ORF">EVAR_20060_1</name>
</gene>
<sequence length="82" mass="8604">MGGGNLLVARILVCPLKLHKRKKESEIENGIGNRKNMGGCSSCCGESDSVNVVDQPQTAPGWGGPPPMDQPHVVDGPPPMGR</sequence>
<evidence type="ECO:0000256" key="1">
    <source>
        <dbReference type="SAM" id="MobiDB-lite"/>
    </source>
</evidence>
<dbReference type="AlphaFoldDB" id="A0A4C1UJB4"/>
<evidence type="ECO:0000313" key="3">
    <source>
        <dbReference type="Proteomes" id="UP000299102"/>
    </source>
</evidence>
<dbReference type="EMBL" id="BGZK01000175">
    <property type="protein sequence ID" value="GBP26046.1"/>
    <property type="molecule type" value="Genomic_DNA"/>
</dbReference>
<dbReference type="Proteomes" id="UP000299102">
    <property type="component" value="Unassembled WGS sequence"/>
</dbReference>
<name>A0A4C1UJB4_EUMVA</name>
<organism evidence="2 3">
    <name type="scientific">Eumeta variegata</name>
    <name type="common">Bagworm moth</name>
    <name type="synonym">Eumeta japonica</name>
    <dbReference type="NCBI Taxonomy" id="151549"/>
    <lineage>
        <taxon>Eukaryota</taxon>
        <taxon>Metazoa</taxon>
        <taxon>Ecdysozoa</taxon>
        <taxon>Arthropoda</taxon>
        <taxon>Hexapoda</taxon>
        <taxon>Insecta</taxon>
        <taxon>Pterygota</taxon>
        <taxon>Neoptera</taxon>
        <taxon>Endopterygota</taxon>
        <taxon>Lepidoptera</taxon>
        <taxon>Glossata</taxon>
        <taxon>Ditrysia</taxon>
        <taxon>Tineoidea</taxon>
        <taxon>Psychidae</taxon>
        <taxon>Oiketicinae</taxon>
        <taxon>Eumeta</taxon>
    </lineage>
</organism>
<evidence type="ECO:0000313" key="2">
    <source>
        <dbReference type="EMBL" id="GBP26046.1"/>
    </source>
</evidence>
<comment type="caution">
    <text evidence="2">The sequence shown here is derived from an EMBL/GenBank/DDBJ whole genome shotgun (WGS) entry which is preliminary data.</text>
</comment>
<accession>A0A4C1UJB4</accession>
<reference evidence="2 3" key="1">
    <citation type="journal article" date="2019" name="Commun. Biol.">
        <title>The bagworm genome reveals a unique fibroin gene that provides high tensile strength.</title>
        <authorList>
            <person name="Kono N."/>
            <person name="Nakamura H."/>
            <person name="Ohtoshi R."/>
            <person name="Tomita M."/>
            <person name="Numata K."/>
            <person name="Arakawa K."/>
        </authorList>
    </citation>
    <scope>NUCLEOTIDE SEQUENCE [LARGE SCALE GENOMIC DNA]</scope>
</reference>
<keyword evidence="3" id="KW-1185">Reference proteome</keyword>
<proteinExistence type="predicted"/>